<evidence type="ECO:0000313" key="11">
    <source>
        <dbReference type="EMBL" id="WOX28528.1"/>
    </source>
</evidence>
<dbReference type="InterPro" id="IPR011059">
    <property type="entry name" value="Metal-dep_hydrolase_composite"/>
</dbReference>
<evidence type="ECO:0000256" key="6">
    <source>
        <dbReference type="PIRSR" id="PIRSR038994-1"/>
    </source>
</evidence>
<dbReference type="Pfam" id="PF01979">
    <property type="entry name" value="Amidohydro_1"/>
    <property type="match status" value="1"/>
</dbReference>
<reference evidence="10" key="1">
    <citation type="submission" date="2019-10" db="EMBL/GenBank/DDBJ databases">
        <authorList>
            <person name="Paulsen S."/>
        </authorList>
    </citation>
    <scope>NUCLEOTIDE SEQUENCE</scope>
    <source>
        <strain evidence="10">LMG 19692</strain>
    </source>
</reference>
<dbReference type="PIRSF" id="PIRSF038994">
    <property type="entry name" value="NagA"/>
    <property type="match status" value="1"/>
</dbReference>
<dbReference type="InterPro" id="IPR006680">
    <property type="entry name" value="Amidohydro-rel"/>
</dbReference>
<dbReference type="AlphaFoldDB" id="A0A8I2KMU5"/>
<keyword evidence="2 8" id="KW-0479">Metal-binding</keyword>
<organism evidence="10 12">
    <name type="scientific">Pseudoalteromonas maricaloris</name>
    <dbReference type="NCBI Taxonomy" id="184924"/>
    <lineage>
        <taxon>Bacteria</taxon>
        <taxon>Pseudomonadati</taxon>
        <taxon>Pseudomonadota</taxon>
        <taxon>Gammaproteobacteria</taxon>
        <taxon>Alteromonadales</taxon>
        <taxon>Pseudoalteromonadaceae</taxon>
        <taxon>Pseudoalteromonas</taxon>
    </lineage>
</organism>
<name>A0A8I2KMU5_9GAMM</name>
<dbReference type="EC" id="3.5.1.25" evidence="5"/>
<feature type="binding site" evidence="7">
    <location>
        <position position="229"/>
    </location>
    <ligand>
        <name>substrate</name>
    </ligand>
</feature>
<reference evidence="11 13" key="2">
    <citation type="submission" date="2023-10" db="EMBL/GenBank/DDBJ databases">
        <title>To unveil natural product biosynthetic capacity in Pseudoalteromonas.</title>
        <authorList>
            <person name="Wang J."/>
        </authorList>
    </citation>
    <scope>NUCLEOTIDE SEQUENCE [LARGE SCALE GENOMIC DNA]</scope>
    <source>
        <strain evidence="11 13">DSM 15914</strain>
    </source>
</reference>
<evidence type="ECO:0000259" key="9">
    <source>
        <dbReference type="Pfam" id="PF01979"/>
    </source>
</evidence>
<sequence>MLEQLRYIQPRRIYTPTSVLEAHVAVIKGERFHAIIPATEAPADTECYANLDMWPGLIDLHIHGREGCDVIDGKLSSLETISTSLLKHGVTGFLATTVTTTWPQTIAAMKVIGAAYKQKMPGAQVLGGYSEGLFFSEKHKGAHNEAFFKPLDEALIDEMISAADGALKAVALAPEKANGVKMTQYLSKHGVRVMLGHCDADFAQTNAALAHGACGGVHVFNGMRGIHHREPGCAGALLLDSQALVEVIADGIHLHPAILQLIYRLKGQHKVALISDCINAGGLKDGEYQLGEMPIVVKGGVAKTHSGSLAGSTLTLEKAVKNLAELANIPLLEAINMASLVPATYLNMDNELGSIEVGKIAHFSLLDDVFQVQHANLFGKQIF</sequence>
<protein>
    <recommendedName>
        <fullName evidence="5">N-acetylgalactosamine-6-phosphate deacetylase</fullName>
        <ecNumber evidence="5">3.5.1.25</ecNumber>
    </recommendedName>
    <alternativeName>
        <fullName evidence="5">N-acetylglucosamine-6-phosphate deacetylase</fullName>
    </alternativeName>
</protein>
<dbReference type="FunFam" id="3.20.20.140:FF:000004">
    <property type="entry name" value="N-acetylglucosamine-6-phosphate deacetylase"/>
    <property type="match status" value="1"/>
</dbReference>
<evidence type="ECO:0000256" key="8">
    <source>
        <dbReference type="PIRSR" id="PIRSR038994-3"/>
    </source>
</evidence>
<feature type="binding site" evidence="8">
    <location>
        <position position="197"/>
    </location>
    <ligand>
        <name>Zn(2+)</name>
        <dbReference type="ChEBI" id="CHEBI:29105"/>
    </ligand>
</feature>
<keyword evidence="13" id="KW-1185">Reference proteome</keyword>
<dbReference type="Gene3D" id="2.30.40.10">
    <property type="entry name" value="Urease, subunit C, domain 1"/>
    <property type="match status" value="1"/>
</dbReference>
<feature type="active site" description="Proton donor/acceptor" evidence="6">
    <location>
        <position position="276"/>
    </location>
</feature>
<feature type="binding site" evidence="7">
    <location>
        <position position="142"/>
    </location>
    <ligand>
        <name>substrate</name>
    </ligand>
</feature>
<dbReference type="EMBL" id="CP137578">
    <property type="protein sequence ID" value="WOX28528.1"/>
    <property type="molecule type" value="Genomic_DNA"/>
</dbReference>
<feature type="binding site" evidence="7">
    <location>
        <begin position="221"/>
        <end position="222"/>
    </location>
    <ligand>
        <name>substrate</name>
    </ligand>
</feature>
<feature type="binding site" evidence="7">
    <location>
        <begin position="309"/>
        <end position="311"/>
    </location>
    <ligand>
        <name>substrate</name>
    </ligand>
</feature>
<dbReference type="PANTHER" id="PTHR11113">
    <property type="entry name" value="N-ACETYLGLUCOSAMINE-6-PHOSPHATE DEACETYLASE"/>
    <property type="match status" value="1"/>
</dbReference>
<feature type="binding site" evidence="8">
    <location>
        <position position="218"/>
    </location>
    <ligand>
        <name>Zn(2+)</name>
        <dbReference type="ChEBI" id="CHEBI:29105"/>
    </ligand>
</feature>
<evidence type="ECO:0000256" key="1">
    <source>
        <dbReference type="ARBA" id="ARBA00010716"/>
    </source>
</evidence>
<dbReference type="GO" id="GO:0046872">
    <property type="term" value="F:metal ion binding"/>
    <property type="evidence" value="ECO:0007669"/>
    <property type="project" value="UniProtKB-KW"/>
</dbReference>
<evidence type="ECO:0000256" key="4">
    <source>
        <dbReference type="ARBA" id="ARBA00023277"/>
    </source>
</evidence>
<evidence type="ECO:0000313" key="13">
    <source>
        <dbReference type="Proteomes" id="UP001304419"/>
    </source>
</evidence>
<evidence type="ECO:0000256" key="7">
    <source>
        <dbReference type="PIRSR" id="PIRSR038994-2"/>
    </source>
</evidence>
<dbReference type="GO" id="GO:0008448">
    <property type="term" value="F:N-acetylglucosamine-6-phosphate deacetylase activity"/>
    <property type="evidence" value="ECO:0007669"/>
    <property type="project" value="UniProtKB-UniRule"/>
</dbReference>
<dbReference type="Gene3D" id="3.20.20.140">
    <property type="entry name" value="Metal-dependent hydrolases"/>
    <property type="match status" value="1"/>
</dbReference>
<keyword evidence="3 5" id="KW-0378">Hydrolase</keyword>
<accession>A0A8I2KMU5</accession>
<evidence type="ECO:0000313" key="12">
    <source>
        <dbReference type="Proteomes" id="UP000646877"/>
    </source>
</evidence>
<proteinExistence type="inferred from homology"/>
<evidence type="ECO:0000256" key="5">
    <source>
        <dbReference type="PIRNR" id="PIRNR038994"/>
    </source>
</evidence>
<dbReference type="Proteomes" id="UP001304419">
    <property type="component" value="Chromosome 1"/>
</dbReference>
<feature type="domain" description="Amidohydrolase-related" evidence="9">
    <location>
        <begin position="55"/>
        <end position="368"/>
    </location>
</feature>
<feature type="binding site" evidence="7">
    <location>
        <position position="253"/>
    </location>
    <ligand>
        <name>substrate</name>
    </ligand>
</feature>
<dbReference type="InterPro" id="IPR003764">
    <property type="entry name" value="GlcNAc_6-P_deAcase"/>
</dbReference>
<evidence type="ECO:0000256" key="3">
    <source>
        <dbReference type="ARBA" id="ARBA00022801"/>
    </source>
</evidence>
<dbReference type="CDD" id="cd00854">
    <property type="entry name" value="NagA"/>
    <property type="match status" value="1"/>
</dbReference>
<dbReference type="RefSeq" id="WP_193521969.1">
    <property type="nucleotide sequence ID" value="NZ_CBCSDF010000016.1"/>
</dbReference>
<dbReference type="EMBL" id="WEIA01000006">
    <property type="protein sequence ID" value="NLR22056.1"/>
    <property type="molecule type" value="Genomic_DNA"/>
</dbReference>
<feature type="binding site" evidence="8">
    <location>
        <position position="131"/>
    </location>
    <ligand>
        <name>Zn(2+)</name>
        <dbReference type="ChEBI" id="CHEBI:29105"/>
    </ligand>
</feature>
<keyword evidence="4 5" id="KW-0119">Carbohydrate metabolism</keyword>
<dbReference type="InterPro" id="IPR032466">
    <property type="entry name" value="Metal_Hydrolase"/>
</dbReference>
<comment type="similarity">
    <text evidence="1 5">Belongs to the metallo-dependent hydrolases superfamily. NagA family.</text>
</comment>
<comment type="catalytic activity">
    <reaction evidence="5">
        <text>N-acetyl-D-glucosamine 6-phosphate + H2O = D-glucosamine 6-phosphate + acetate</text>
        <dbReference type="Rhea" id="RHEA:22936"/>
        <dbReference type="ChEBI" id="CHEBI:15377"/>
        <dbReference type="ChEBI" id="CHEBI:30089"/>
        <dbReference type="ChEBI" id="CHEBI:57513"/>
        <dbReference type="ChEBI" id="CHEBI:58725"/>
        <dbReference type="EC" id="3.5.1.25"/>
    </reaction>
</comment>
<evidence type="ECO:0000256" key="2">
    <source>
        <dbReference type="ARBA" id="ARBA00022723"/>
    </source>
</evidence>
<evidence type="ECO:0000313" key="10">
    <source>
        <dbReference type="EMBL" id="NLR22056.1"/>
    </source>
</evidence>
<comment type="cofactor">
    <cofactor evidence="8">
        <name>a divalent metal cation</name>
        <dbReference type="ChEBI" id="CHEBI:60240"/>
    </cofactor>
    <text evidence="8">Binds 1 divalent metal cation per subunit.</text>
</comment>
<dbReference type="SUPFAM" id="SSF51556">
    <property type="entry name" value="Metallo-dependent hydrolases"/>
    <property type="match status" value="1"/>
</dbReference>
<dbReference type="PANTHER" id="PTHR11113:SF14">
    <property type="entry name" value="N-ACETYLGLUCOSAMINE-6-PHOSPHATE DEACETYLASE"/>
    <property type="match status" value="1"/>
</dbReference>
<dbReference type="GO" id="GO:0006046">
    <property type="term" value="P:N-acetylglucosamine catabolic process"/>
    <property type="evidence" value="ECO:0007669"/>
    <property type="project" value="TreeGrafter"/>
</dbReference>
<dbReference type="Proteomes" id="UP000646877">
    <property type="component" value="Unassembled WGS sequence"/>
</dbReference>
<gene>
    <name evidence="10" type="primary">nagA</name>
    <name evidence="10" type="ORF">F9Y85_12135</name>
    <name evidence="11" type="ORF">R5H13_18220</name>
</gene>
<dbReference type="NCBIfam" id="TIGR00221">
    <property type="entry name" value="nagA"/>
    <property type="match status" value="1"/>
</dbReference>